<sequence>MRLFISKLFNYVLLTSKNLGIDESHGIMHSMNTLQYAKKIYNSELINTPRLIHDKEIIYAASTLHDMCDYKYTDEKSGSSKIKHFLESETNMTNEEITATINIVTTMSYSKVKKVGYPKLGKYQTAYHIVREADLLCSYDFNRALIYDMAKNNSTFNQAYENSHKFFIKRVLQYFNDDLFIHNFSKKEAIELHGNAIKQIENIKNIISDNRRF</sequence>
<dbReference type="PANTHER" id="PTHR33594">
    <property type="entry name" value="SUPERFAMILY HYDROLASE, PUTATIVE (AFU_ORTHOLOGUE AFUA_1G03035)-RELATED"/>
    <property type="match status" value="1"/>
</dbReference>
<dbReference type="PANTHER" id="PTHR33594:SF1">
    <property type="entry name" value="HD_PDEASE DOMAIN-CONTAINING PROTEIN"/>
    <property type="match status" value="1"/>
</dbReference>
<protein>
    <recommendedName>
        <fullName evidence="2">HD domain-containing protein</fullName>
    </recommendedName>
</protein>
<dbReference type="EMBL" id="MN740989">
    <property type="protein sequence ID" value="QHU21325.1"/>
    <property type="molecule type" value="Genomic_DNA"/>
</dbReference>
<accession>A0A6C0KTP4</accession>
<dbReference type="SUPFAM" id="SSF109604">
    <property type="entry name" value="HD-domain/PDEase-like"/>
    <property type="match status" value="1"/>
</dbReference>
<evidence type="ECO:0000313" key="1">
    <source>
        <dbReference type="EMBL" id="QHU21325.1"/>
    </source>
</evidence>
<evidence type="ECO:0008006" key="2">
    <source>
        <dbReference type="Google" id="ProtNLM"/>
    </source>
</evidence>
<organism evidence="1">
    <name type="scientific">viral metagenome</name>
    <dbReference type="NCBI Taxonomy" id="1070528"/>
    <lineage>
        <taxon>unclassified sequences</taxon>
        <taxon>metagenomes</taxon>
        <taxon>organismal metagenomes</taxon>
    </lineage>
</organism>
<dbReference type="AlphaFoldDB" id="A0A6C0KTP4"/>
<proteinExistence type="predicted"/>
<dbReference type="Gene3D" id="1.10.3210.10">
    <property type="entry name" value="Hypothetical protein af1432"/>
    <property type="match status" value="1"/>
</dbReference>
<name>A0A6C0KTP4_9ZZZZ</name>
<reference evidence="1" key="1">
    <citation type="journal article" date="2020" name="Nature">
        <title>Giant virus diversity and host interactions through global metagenomics.</title>
        <authorList>
            <person name="Schulz F."/>
            <person name="Roux S."/>
            <person name="Paez-Espino D."/>
            <person name="Jungbluth S."/>
            <person name="Walsh D.A."/>
            <person name="Denef V.J."/>
            <person name="McMahon K.D."/>
            <person name="Konstantinidis K.T."/>
            <person name="Eloe-Fadrosh E.A."/>
            <person name="Kyrpides N.C."/>
            <person name="Woyke T."/>
        </authorList>
    </citation>
    <scope>NUCLEOTIDE SEQUENCE</scope>
    <source>
        <strain evidence="1">GVMAG-S-3300013094-109</strain>
    </source>
</reference>